<organism evidence="2 3">
    <name type="scientific">Danxiaibacter flavus</name>
    <dbReference type="NCBI Taxonomy" id="3049108"/>
    <lineage>
        <taxon>Bacteria</taxon>
        <taxon>Pseudomonadati</taxon>
        <taxon>Bacteroidota</taxon>
        <taxon>Chitinophagia</taxon>
        <taxon>Chitinophagales</taxon>
        <taxon>Chitinophagaceae</taxon>
        <taxon>Danxiaibacter</taxon>
    </lineage>
</organism>
<feature type="chain" id="PRO_5045729178" evidence="1">
    <location>
        <begin position="20"/>
        <end position="263"/>
    </location>
</feature>
<dbReference type="RefSeq" id="WP_369330165.1">
    <property type="nucleotide sequence ID" value="NZ_JAULBC010000004.1"/>
</dbReference>
<comment type="caution">
    <text evidence="2">The sequence shown here is derived from an EMBL/GenBank/DDBJ whole genome shotgun (WGS) entry which is preliminary data.</text>
</comment>
<reference evidence="2 3" key="1">
    <citation type="submission" date="2023-07" db="EMBL/GenBank/DDBJ databases">
        <authorList>
            <person name="Lian W.-H."/>
        </authorList>
    </citation>
    <scope>NUCLEOTIDE SEQUENCE [LARGE SCALE GENOMIC DNA]</scope>
    <source>
        <strain evidence="2 3">SYSU DXS3180</strain>
    </source>
</reference>
<sequence>MKKLIAIICGLISSISLTAGDDFCGIRNTAFQSGEQLTYNVFYSVVGIYVNAGTATFTTGLEHVGNRPVYHVVAAGTSNSNYDWIFKVRDRYETYIDTATLQPLKFIRNIDEGGYKKYENITFNAQTNTAITNTGVFKIPTCIQDVISAIYYARNINFNAYKPGDKVPFDMFLDNEIYHLYVRYMGKEVVKTKYGKFNAIKFKPLLLKGTIFEGGEKMTVWVSDDANHIPLRVESPIAVGSVKVDMMRYTGLRHPLSSLLRWK</sequence>
<dbReference type="Pfam" id="PF11306">
    <property type="entry name" value="DUF3108"/>
    <property type="match status" value="1"/>
</dbReference>
<accession>A0ABV3ZI64</accession>
<evidence type="ECO:0000313" key="3">
    <source>
        <dbReference type="Proteomes" id="UP001560573"/>
    </source>
</evidence>
<evidence type="ECO:0000256" key="1">
    <source>
        <dbReference type="SAM" id="SignalP"/>
    </source>
</evidence>
<name>A0ABV3ZI64_9BACT</name>
<keyword evidence="1" id="KW-0732">Signal</keyword>
<protein>
    <submittedName>
        <fullName evidence="2">DUF3108 domain-containing protein</fullName>
    </submittedName>
</protein>
<dbReference type="EMBL" id="JAULBC010000004">
    <property type="protein sequence ID" value="MEX6688756.1"/>
    <property type="molecule type" value="Genomic_DNA"/>
</dbReference>
<proteinExistence type="predicted"/>
<gene>
    <name evidence="2" type="ORF">QTN47_14710</name>
</gene>
<feature type="signal peptide" evidence="1">
    <location>
        <begin position="1"/>
        <end position="19"/>
    </location>
</feature>
<dbReference type="InterPro" id="IPR021457">
    <property type="entry name" value="DUF3108"/>
</dbReference>
<dbReference type="Proteomes" id="UP001560573">
    <property type="component" value="Unassembled WGS sequence"/>
</dbReference>
<evidence type="ECO:0000313" key="2">
    <source>
        <dbReference type="EMBL" id="MEX6688756.1"/>
    </source>
</evidence>
<keyword evidence="3" id="KW-1185">Reference proteome</keyword>